<gene>
    <name evidence="2" type="ORF">M407DRAFT_35109</name>
</gene>
<name>A0A0C3L0W7_9AGAM</name>
<evidence type="ECO:0000313" key="2">
    <source>
        <dbReference type="EMBL" id="KIO15342.1"/>
    </source>
</evidence>
<feature type="compositionally biased region" description="Basic residues" evidence="1">
    <location>
        <begin position="12"/>
        <end position="25"/>
    </location>
</feature>
<keyword evidence="3" id="KW-1185">Reference proteome</keyword>
<sequence length="176" mass="19734">MPPHSQSLGFPRPRRCPVHKAKGAQRHSLAKVKETVKAYIGKTSIYSVTAVLAFFTNIQRQTNKHVSTISGPDIYVPSMNPLPPQTPASRWRCLRPPVEDGAVEVGADWQQHPLRQRRVKQFDQKAGIYAPEKRASASTVWLKEPRVPAPSRCLPSGGQVLQVQERLLQNPRPHQV</sequence>
<organism evidence="2 3">
    <name type="scientific">Tulasnella calospora MUT 4182</name>
    <dbReference type="NCBI Taxonomy" id="1051891"/>
    <lineage>
        <taxon>Eukaryota</taxon>
        <taxon>Fungi</taxon>
        <taxon>Dikarya</taxon>
        <taxon>Basidiomycota</taxon>
        <taxon>Agaricomycotina</taxon>
        <taxon>Agaricomycetes</taxon>
        <taxon>Cantharellales</taxon>
        <taxon>Tulasnellaceae</taxon>
        <taxon>Tulasnella</taxon>
    </lineage>
</organism>
<dbReference type="Proteomes" id="UP000054248">
    <property type="component" value="Unassembled WGS sequence"/>
</dbReference>
<feature type="region of interest" description="Disordered" evidence="1">
    <location>
        <begin position="1"/>
        <end position="25"/>
    </location>
</feature>
<reference evidence="3" key="2">
    <citation type="submission" date="2015-01" db="EMBL/GenBank/DDBJ databases">
        <title>Evolutionary Origins and Diversification of the Mycorrhizal Mutualists.</title>
        <authorList>
            <consortium name="DOE Joint Genome Institute"/>
            <consortium name="Mycorrhizal Genomics Consortium"/>
            <person name="Kohler A."/>
            <person name="Kuo A."/>
            <person name="Nagy L.G."/>
            <person name="Floudas D."/>
            <person name="Copeland A."/>
            <person name="Barry K.W."/>
            <person name="Cichocki N."/>
            <person name="Veneault-Fourrey C."/>
            <person name="LaButti K."/>
            <person name="Lindquist E.A."/>
            <person name="Lipzen A."/>
            <person name="Lundell T."/>
            <person name="Morin E."/>
            <person name="Murat C."/>
            <person name="Riley R."/>
            <person name="Ohm R."/>
            <person name="Sun H."/>
            <person name="Tunlid A."/>
            <person name="Henrissat B."/>
            <person name="Grigoriev I.V."/>
            <person name="Hibbett D.S."/>
            <person name="Martin F."/>
        </authorList>
    </citation>
    <scope>NUCLEOTIDE SEQUENCE [LARGE SCALE GENOMIC DNA]</scope>
    <source>
        <strain evidence="3">MUT 4182</strain>
    </source>
</reference>
<dbReference type="HOGENOM" id="CLU_1526282_0_0_1"/>
<reference evidence="2 3" key="1">
    <citation type="submission" date="2014-04" db="EMBL/GenBank/DDBJ databases">
        <authorList>
            <consortium name="DOE Joint Genome Institute"/>
            <person name="Kuo A."/>
            <person name="Girlanda M."/>
            <person name="Perotto S."/>
            <person name="Kohler A."/>
            <person name="Nagy L.G."/>
            <person name="Floudas D."/>
            <person name="Copeland A."/>
            <person name="Barry K.W."/>
            <person name="Cichocki N."/>
            <person name="Veneault-Fourrey C."/>
            <person name="LaButti K."/>
            <person name="Lindquist E.A."/>
            <person name="Lipzen A."/>
            <person name="Lundell T."/>
            <person name="Morin E."/>
            <person name="Murat C."/>
            <person name="Sun H."/>
            <person name="Tunlid A."/>
            <person name="Henrissat B."/>
            <person name="Grigoriev I.V."/>
            <person name="Hibbett D.S."/>
            <person name="Martin F."/>
            <person name="Nordberg H.P."/>
            <person name="Cantor M.N."/>
            <person name="Hua S.X."/>
        </authorList>
    </citation>
    <scope>NUCLEOTIDE SEQUENCE [LARGE SCALE GENOMIC DNA]</scope>
    <source>
        <strain evidence="2 3">MUT 4182</strain>
    </source>
</reference>
<accession>A0A0C3L0W7</accession>
<dbReference type="EMBL" id="KN824195">
    <property type="protein sequence ID" value="KIO15342.1"/>
    <property type="molecule type" value="Genomic_DNA"/>
</dbReference>
<evidence type="ECO:0000256" key="1">
    <source>
        <dbReference type="SAM" id="MobiDB-lite"/>
    </source>
</evidence>
<evidence type="ECO:0000313" key="3">
    <source>
        <dbReference type="Proteomes" id="UP000054248"/>
    </source>
</evidence>
<proteinExistence type="predicted"/>
<protein>
    <submittedName>
        <fullName evidence="2">Uncharacterized protein</fullName>
    </submittedName>
</protein>
<dbReference type="AlphaFoldDB" id="A0A0C3L0W7"/>